<keyword evidence="8" id="KW-1185">Reference proteome</keyword>
<dbReference type="PANTHER" id="PTHR23501">
    <property type="entry name" value="MAJOR FACILITATOR SUPERFAMILY"/>
    <property type="match status" value="1"/>
</dbReference>
<sequence>MSDALGRKLILNSASLLLAGGSIVSSVRKSMAVIMLGRVLQGLGGGGLDVLSEVIVADITLKERPLYNRLLAVPIAVGGIPGPVLGAFFSELVDWRWIGWINLPLIAAGVVLSTAFLLQQWMHGLLPPLKLGRCDVLLVILEDVSSIVVQRRHLQISDCAGHLDWRLHSWHGLVQTAPVSALLLPSRLSRGTVTIRNICTPFLLIRDVLIGVAAWAVDFFRHYRWEMWVGWVFLAVGTRVFSLWDNHGSDSSARAATVGFQAIAGIGLGTIFTVPAISMQANAPTVEDQGLAIGILVSFRLFGAPIGLAIGSTTFNGIFASALKDLGTLPESIAALSDPNETIAFILFLHIVELPAALIDSVREFYAMRDVWMILAGFGALGFLTSLFIERIDLETEELDRPHYEQG</sequence>
<organism evidence="7 8">
    <name type="scientific">Seiridium unicorne</name>
    <dbReference type="NCBI Taxonomy" id="138068"/>
    <lineage>
        <taxon>Eukaryota</taxon>
        <taxon>Fungi</taxon>
        <taxon>Dikarya</taxon>
        <taxon>Ascomycota</taxon>
        <taxon>Pezizomycotina</taxon>
        <taxon>Sordariomycetes</taxon>
        <taxon>Xylariomycetidae</taxon>
        <taxon>Amphisphaeriales</taxon>
        <taxon>Sporocadaceae</taxon>
        <taxon>Seiridium</taxon>
    </lineage>
</organism>
<gene>
    <name evidence="7" type="ORF">SUNI508_11740</name>
</gene>
<proteinExistence type="predicted"/>
<dbReference type="PROSITE" id="PS50850">
    <property type="entry name" value="MFS"/>
    <property type="match status" value="1"/>
</dbReference>
<evidence type="ECO:0000256" key="4">
    <source>
        <dbReference type="ARBA" id="ARBA00023136"/>
    </source>
</evidence>
<evidence type="ECO:0000256" key="5">
    <source>
        <dbReference type="SAM" id="Phobius"/>
    </source>
</evidence>
<keyword evidence="3 5" id="KW-1133">Transmembrane helix</keyword>
<dbReference type="Pfam" id="PF07690">
    <property type="entry name" value="MFS_1"/>
    <property type="match status" value="1"/>
</dbReference>
<evidence type="ECO:0000256" key="3">
    <source>
        <dbReference type="ARBA" id="ARBA00022989"/>
    </source>
</evidence>
<dbReference type="Gene3D" id="1.20.1250.20">
    <property type="entry name" value="MFS general substrate transporter like domains"/>
    <property type="match status" value="1"/>
</dbReference>
<reference evidence="7 8" key="1">
    <citation type="journal article" date="2024" name="J. Plant Pathol.">
        <title>Sequence and assembly of the genome of Seiridium unicorne, isolate CBS 538.82, causal agent of cypress canker disease.</title>
        <authorList>
            <person name="Scali E."/>
            <person name="Rocca G.D."/>
            <person name="Danti R."/>
            <person name="Garbelotto M."/>
            <person name="Barberini S."/>
            <person name="Baroncelli R."/>
            <person name="Emiliani G."/>
        </authorList>
    </citation>
    <scope>NUCLEOTIDE SEQUENCE [LARGE SCALE GENOMIC DNA]</scope>
    <source>
        <strain evidence="7 8">BM-138-508</strain>
    </source>
</reference>
<name>A0ABR2UGD0_9PEZI</name>
<dbReference type="Proteomes" id="UP001408356">
    <property type="component" value="Unassembled WGS sequence"/>
</dbReference>
<feature type="transmembrane region" description="Helical" evidence="5">
    <location>
        <begin position="371"/>
        <end position="389"/>
    </location>
</feature>
<feature type="transmembrane region" description="Helical" evidence="5">
    <location>
        <begin position="228"/>
        <end position="244"/>
    </location>
</feature>
<feature type="transmembrane region" description="Helical" evidence="5">
    <location>
        <begin position="291"/>
        <end position="322"/>
    </location>
</feature>
<dbReference type="SUPFAM" id="SSF103473">
    <property type="entry name" value="MFS general substrate transporter"/>
    <property type="match status" value="1"/>
</dbReference>
<feature type="domain" description="Major facilitator superfamily (MFS) profile" evidence="6">
    <location>
        <begin position="1"/>
        <end position="394"/>
    </location>
</feature>
<dbReference type="InterPro" id="IPR036259">
    <property type="entry name" value="MFS_trans_sf"/>
</dbReference>
<keyword evidence="2 5" id="KW-0812">Transmembrane</keyword>
<dbReference type="InterPro" id="IPR011701">
    <property type="entry name" value="MFS"/>
</dbReference>
<comment type="caution">
    <text evidence="7">The sequence shown here is derived from an EMBL/GenBank/DDBJ whole genome shotgun (WGS) entry which is preliminary data.</text>
</comment>
<comment type="subcellular location">
    <subcellularLocation>
        <location evidence="1">Membrane</location>
        <topology evidence="1">Multi-pass membrane protein</topology>
    </subcellularLocation>
</comment>
<dbReference type="PANTHER" id="PTHR23501:SF156">
    <property type="entry name" value="TRANSPORTER, PUTATIVE-RELATED"/>
    <property type="match status" value="1"/>
</dbReference>
<accession>A0ABR2UGD0</accession>
<feature type="transmembrane region" description="Helical" evidence="5">
    <location>
        <begin position="95"/>
        <end position="118"/>
    </location>
</feature>
<feature type="transmembrane region" description="Helical" evidence="5">
    <location>
        <begin position="256"/>
        <end position="279"/>
    </location>
</feature>
<evidence type="ECO:0000256" key="2">
    <source>
        <dbReference type="ARBA" id="ARBA00022692"/>
    </source>
</evidence>
<evidence type="ECO:0000313" key="8">
    <source>
        <dbReference type="Proteomes" id="UP001408356"/>
    </source>
</evidence>
<evidence type="ECO:0000259" key="6">
    <source>
        <dbReference type="PROSITE" id="PS50850"/>
    </source>
</evidence>
<protein>
    <submittedName>
        <fullName evidence="7">Major facilitator superfamily (MFS) profile domain-containing protein</fullName>
    </submittedName>
</protein>
<evidence type="ECO:0000256" key="1">
    <source>
        <dbReference type="ARBA" id="ARBA00004141"/>
    </source>
</evidence>
<evidence type="ECO:0000313" key="7">
    <source>
        <dbReference type="EMBL" id="KAK9413659.1"/>
    </source>
</evidence>
<dbReference type="EMBL" id="JARVKF010000436">
    <property type="protein sequence ID" value="KAK9413659.1"/>
    <property type="molecule type" value="Genomic_DNA"/>
</dbReference>
<dbReference type="InterPro" id="IPR020846">
    <property type="entry name" value="MFS_dom"/>
</dbReference>
<feature type="transmembrane region" description="Helical" evidence="5">
    <location>
        <begin position="70"/>
        <end position="89"/>
    </location>
</feature>
<keyword evidence="4 5" id="KW-0472">Membrane</keyword>